<dbReference type="PANTHER" id="PTHR46944">
    <property type="entry name" value="RHO GUANINE NUCLEOTIDE EXCHANGE FACTOR 33"/>
    <property type="match status" value="1"/>
</dbReference>
<feature type="region of interest" description="Disordered" evidence="1">
    <location>
        <begin position="415"/>
        <end position="444"/>
    </location>
</feature>
<feature type="region of interest" description="Disordered" evidence="1">
    <location>
        <begin position="263"/>
        <end position="295"/>
    </location>
</feature>
<dbReference type="GO" id="GO:0005085">
    <property type="term" value="F:guanyl-nucleotide exchange factor activity"/>
    <property type="evidence" value="ECO:0007669"/>
    <property type="project" value="InterPro"/>
</dbReference>
<dbReference type="Proteomes" id="UP001374579">
    <property type="component" value="Unassembled WGS sequence"/>
</dbReference>
<proteinExistence type="predicted"/>
<accession>A0AAN9BH35</accession>
<feature type="compositionally biased region" description="Acidic residues" evidence="1">
    <location>
        <begin position="987"/>
        <end position="996"/>
    </location>
</feature>
<gene>
    <name evidence="3" type="ORF">V1264_019672</name>
</gene>
<dbReference type="Pfam" id="PF00621">
    <property type="entry name" value="RhoGEF"/>
    <property type="match status" value="1"/>
</dbReference>
<feature type="compositionally biased region" description="Polar residues" evidence="1">
    <location>
        <begin position="131"/>
        <end position="143"/>
    </location>
</feature>
<protein>
    <recommendedName>
        <fullName evidence="2">DH domain-containing protein</fullName>
    </recommendedName>
</protein>
<feature type="region of interest" description="Disordered" evidence="1">
    <location>
        <begin position="1142"/>
        <end position="1209"/>
    </location>
</feature>
<feature type="region of interest" description="Disordered" evidence="1">
    <location>
        <begin position="884"/>
        <end position="996"/>
    </location>
</feature>
<feature type="compositionally biased region" description="Low complexity" evidence="1">
    <location>
        <begin position="972"/>
        <end position="983"/>
    </location>
</feature>
<feature type="compositionally biased region" description="Acidic residues" evidence="1">
    <location>
        <begin position="146"/>
        <end position="161"/>
    </location>
</feature>
<feature type="region of interest" description="Disordered" evidence="1">
    <location>
        <begin position="1238"/>
        <end position="1260"/>
    </location>
</feature>
<comment type="caution">
    <text evidence="3">The sequence shown here is derived from an EMBL/GenBank/DDBJ whole genome shotgun (WGS) entry which is preliminary data.</text>
</comment>
<dbReference type="SUPFAM" id="SSF48065">
    <property type="entry name" value="DBL homology domain (DH-domain)"/>
    <property type="match status" value="1"/>
</dbReference>
<dbReference type="InterPro" id="IPR000219">
    <property type="entry name" value="DH_dom"/>
</dbReference>
<feature type="compositionally biased region" description="Polar residues" evidence="1">
    <location>
        <begin position="502"/>
        <end position="515"/>
    </location>
</feature>
<evidence type="ECO:0000313" key="3">
    <source>
        <dbReference type="EMBL" id="KAK7105051.1"/>
    </source>
</evidence>
<dbReference type="SMART" id="SM00325">
    <property type="entry name" value="RhoGEF"/>
    <property type="match status" value="1"/>
</dbReference>
<feature type="compositionally biased region" description="Polar residues" evidence="1">
    <location>
        <begin position="432"/>
        <end position="441"/>
    </location>
</feature>
<keyword evidence="4" id="KW-1185">Reference proteome</keyword>
<feature type="region of interest" description="Disordered" evidence="1">
    <location>
        <begin position="1"/>
        <end position="103"/>
    </location>
</feature>
<feature type="domain" description="DH" evidence="2">
    <location>
        <begin position="512"/>
        <end position="698"/>
    </location>
</feature>
<dbReference type="PROSITE" id="PS00741">
    <property type="entry name" value="DH_1"/>
    <property type="match status" value="1"/>
</dbReference>
<feature type="region of interest" description="Disordered" evidence="1">
    <location>
        <begin position="773"/>
        <end position="811"/>
    </location>
</feature>
<dbReference type="InterPro" id="IPR001331">
    <property type="entry name" value="GDS_CDC24_CS"/>
</dbReference>
<evidence type="ECO:0000256" key="1">
    <source>
        <dbReference type="SAM" id="MobiDB-lite"/>
    </source>
</evidence>
<reference evidence="3 4" key="1">
    <citation type="submission" date="2024-02" db="EMBL/GenBank/DDBJ databases">
        <title>Chromosome-scale genome assembly of the rough periwinkle Littorina saxatilis.</title>
        <authorList>
            <person name="De Jode A."/>
            <person name="Faria R."/>
            <person name="Formenti G."/>
            <person name="Sims Y."/>
            <person name="Smith T.P."/>
            <person name="Tracey A."/>
            <person name="Wood J.M.D."/>
            <person name="Zagrodzka Z.B."/>
            <person name="Johannesson K."/>
            <person name="Butlin R.K."/>
            <person name="Leder E.H."/>
        </authorList>
    </citation>
    <scope>NUCLEOTIDE SEQUENCE [LARGE SCALE GENOMIC DNA]</scope>
    <source>
        <strain evidence="3">Snail1</strain>
        <tissue evidence="3">Muscle</tissue>
    </source>
</reference>
<feature type="compositionally biased region" description="Polar residues" evidence="1">
    <location>
        <begin position="26"/>
        <end position="35"/>
    </location>
</feature>
<feature type="region of interest" description="Disordered" evidence="1">
    <location>
        <begin position="121"/>
        <end position="209"/>
    </location>
</feature>
<dbReference type="InterPro" id="IPR042849">
    <property type="entry name" value="ARHGEF33"/>
</dbReference>
<feature type="compositionally biased region" description="Polar residues" evidence="1">
    <location>
        <begin position="788"/>
        <end position="811"/>
    </location>
</feature>
<dbReference type="PANTHER" id="PTHR46944:SF1">
    <property type="entry name" value="RHO GUANINE NUCLEOTIDE EXCHANGE FACTOR 33"/>
    <property type="match status" value="1"/>
</dbReference>
<feature type="compositionally biased region" description="Gly residues" evidence="1">
    <location>
        <begin position="187"/>
        <end position="205"/>
    </location>
</feature>
<feature type="compositionally biased region" description="Basic and acidic residues" evidence="1">
    <location>
        <begin position="773"/>
        <end position="787"/>
    </location>
</feature>
<feature type="compositionally biased region" description="Polar residues" evidence="1">
    <location>
        <begin position="913"/>
        <end position="926"/>
    </location>
</feature>
<organism evidence="3 4">
    <name type="scientific">Littorina saxatilis</name>
    <dbReference type="NCBI Taxonomy" id="31220"/>
    <lineage>
        <taxon>Eukaryota</taxon>
        <taxon>Metazoa</taxon>
        <taxon>Spiralia</taxon>
        <taxon>Lophotrochozoa</taxon>
        <taxon>Mollusca</taxon>
        <taxon>Gastropoda</taxon>
        <taxon>Caenogastropoda</taxon>
        <taxon>Littorinimorpha</taxon>
        <taxon>Littorinoidea</taxon>
        <taxon>Littorinidae</taxon>
        <taxon>Littorina</taxon>
    </lineage>
</organism>
<dbReference type="PROSITE" id="PS50010">
    <property type="entry name" value="DH_2"/>
    <property type="match status" value="1"/>
</dbReference>
<dbReference type="CDD" id="cd00160">
    <property type="entry name" value="RhoGEF"/>
    <property type="match status" value="1"/>
</dbReference>
<dbReference type="Gene3D" id="1.20.900.10">
    <property type="entry name" value="Dbl homology (DH) domain"/>
    <property type="match status" value="1"/>
</dbReference>
<feature type="compositionally biased region" description="Basic and acidic residues" evidence="1">
    <location>
        <begin position="1149"/>
        <end position="1169"/>
    </location>
</feature>
<sequence length="1288" mass="141377">MGVPNQTELDLSYSLSETDGGGAGDDSNNISNSPGNRVKPPPSPPDSAIGKRLKPPPLSSDTRSNGNRSAAWPPPSPPKQTLPKSSPRVPPTATFTVKETTKFDCGDTVEMWFMCRLFAPRRRQRRRSSSTPDSGVQQQQQPSEEVKEEEEEEEGEGEGEAETAPAPRPEFQQQLAGCESRGEFSNRGGGVAESRDSGGGGGGEGRTCSMEANEDDEAVDCDDLMLDTDRDCVFAGVPGVGGDDGDVMDNHVGVNCVDAEDSGAGDGAHTHRHHGRIGGDASPAAKLASSGVTEGDEGLKEQLAMVQTMVQEMKAGFMAALDQLTTMQDGDQNSWHETDSTCKRHDKQLSDFVTSMDSLRSEVSTLSSNVSQVVSAQQSLQDRLAAMQTGQQHLLDHLLTAGILSHKSRDVLSKYSLGGGTQADDANRRRAQQSADVTDSQAAKEQDDKTAVTAAACKSLSLTQALAARCHNIDVSDSSEEEIGSPHRAQHGERGPSRSMAGKSQSATDSPQRRQAVQEMVDCEQDYCTQLWTVVNVYQLPLQDGHYMSSRQLCVLFPSPLAELCEQHCQMLHSLQDRLVHWSYAGVVGDVFARMADSNSNLLGLYQEYVESLPGAISCLRRQLAQSRSFRSLVKSQRESNPNTDLLSLLISPLQRIPKYMLQLQQVLRHTPEDHPDYFNLQASLVKLQDFVERFNHDITHTTQAIALDLQHLQAQGSSFRSSASGSSCEVMPATTSTIDSGIHSTGEDTFPPRFIRNGRNDHDAYLPKWVDHNKPYHNTDHHHTDQRPQSATPQRRQMQTRLNSHSQPDLTYTGYVTPSAVDPQASVPQIRSHSKMAAAAAVDRRARQRRYKIKKRMEGPGQSPVRPNSAIDFVDPREHVMTRPHSVMGPFPGDGRRVIQVYGRGKPPRSGQRMSDSGLMSQSAPLQHVVRASTSPRHGAVNGHWEVAGGGDNGDYDDDEDDTRVPSDTQSGSSNKASSLNSQDAQETETDNSDDYGQEDLAAALAHHLNGGGGINNNNNNYVVDAQDLMVGHTAQRQLQHPNHYQHEDEDNYEEEEEDENIDVQLDSPESDYMPQHQTQKAPEHMSEELKLDLTYFADDKEGKTKLVKRALPAEPRLMVNNNPVPLSMKPMDNANNLAAEVSTTVDRSQKEPPKEVVDSLSGDKSDKVTSLPPIRPVDAYPNVHDNNSRVLHTDLDRPRRSVTPNEISGVTRPVVMRRAATPSEFIGAVDSSNAKAARRRKDSKNASTENLHRSIDDVSLSAAKKKPFRTSLKNLFHRKKHTESDV</sequence>
<evidence type="ECO:0000259" key="2">
    <source>
        <dbReference type="PROSITE" id="PS50010"/>
    </source>
</evidence>
<dbReference type="InterPro" id="IPR035899">
    <property type="entry name" value="DBL_dom_sf"/>
</dbReference>
<name>A0AAN9BH35_9CAEN</name>
<feature type="region of interest" description="Disordered" evidence="1">
    <location>
        <begin position="476"/>
        <end position="516"/>
    </location>
</feature>
<feature type="compositionally biased region" description="Polar residues" evidence="1">
    <location>
        <begin position="59"/>
        <end position="68"/>
    </location>
</feature>
<feature type="compositionally biased region" description="Polar residues" evidence="1">
    <location>
        <begin position="1"/>
        <end position="17"/>
    </location>
</feature>
<dbReference type="GO" id="GO:0035556">
    <property type="term" value="P:intracellular signal transduction"/>
    <property type="evidence" value="ECO:0007669"/>
    <property type="project" value="InterPro"/>
</dbReference>
<dbReference type="EMBL" id="JBAMIC010000008">
    <property type="protein sequence ID" value="KAK7105051.1"/>
    <property type="molecule type" value="Genomic_DNA"/>
</dbReference>
<evidence type="ECO:0000313" key="4">
    <source>
        <dbReference type="Proteomes" id="UP001374579"/>
    </source>
</evidence>